<comment type="caution">
    <text evidence="8">The sequence shown here is derived from an EMBL/GenBank/DDBJ whole genome shotgun (WGS) entry which is preliminary data.</text>
</comment>
<gene>
    <name evidence="8" type="ORF">REJC140_02415</name>
</gene>
<dbReference type="PRINTS" id="PR00368">
    <property type="entry name" value="FADPNR"/>
</dbReference>
<dbReference type="PRINTS" id="PR00411">
    <property type="entry name" value="PNDRDTASEI"/>
</dbReference>
<keyword evidence="9" id="KW-1185">Reference proteome</keyword>
<comment type="cofactor">
    <cofactor evidence="1">
        <name>FAD</name>
        <dbReference type="ChEBI" id="CHEBI:57692"/>
    </cofactor>
</comment>
<evidence type="ECO:0000313" key="8">
    <source>
        <dbReference type="EMBL" id="CAD7026779.1"/>
    </source>
</evidence>
<keyword evidence="3" id="KW-0274">FAD</keyword>
<name>A0ABM8PFD9_9HYPH</name>
<dbReference type="InterPro" id="IPR023753">
    <property type="entry name" value="FAD/NAD-binding_dom"/>
</dbReference>
<dbReference type="Pfam" id="PF14759">
    <property type="entry name" value="Reductase_C"/>
    <property type="match status" value="1"/>
</dbReference>
<evidence type="ECO:0000259" key="7">
    <source>
        <dbReference type="Pfam" id="PF14759"/>
    </source>
</evidence>
<evidence type="ECO:0000256" key="5">
    <source>
        <dbReference type="SAM" id="MobiDB-lite"/>
    </source>
</evidence>
<sequence>MAAGEPSSLHIAGPARRLTPRQVAATPAGRKIGVGRKGGRLTDGLVIVGAGQAGFALAAKLRALKDERPITLVGAEDVPPYQRPPLSKKYLMGEMEFDRLTFRPAGWYADHHVDLRLSAHVERIDRAARRILLQDGSSLAYGTLVLATGASPRTLPASVGGGLEGVHLMRDKRDADALAHEMRPGRRLLVIGGGYIGLEAAAVARHLGVEVTLIEMADRILSRVASARTAEIIRTVHLQHGVAIREGTGLARLLGRDGRVCGAELCDGSVIDVDFAIIGIGVTPNDRLARECGLDVGNGVLVDAFGRTSDPSIYAAGDCTLLSWKGTRIRLESVQNAVDQAEAIAGVLAGGGAPYDPKPWFWSDQYDLKLQIAGFNLGYDETLVRPGMREGSVSIWYFREGRFVAVDAVNDAKAYVTGKKLLDMGLDRTASSSSIRRPI</sequence>
<protein>
    <submittedName>
        <fullName evidence="8">Pyridine nucleotide-disulfide oxidoreductase</fullName>
    </submittedName>
</protein>
<dbReference type="Proteomes" id="UP000606921">
    <property type="component" value="Unassembled WGS sequence"/>
</dbReference>
<evidence type="ECO:0000256" key="2">
    <source>
        <dbReference type="ARBA" id="ARBA00022630"/>
    </source>
</evidence>
<feature type="domain" description="FAD/NAD(P)-binding" evidence="6">
    <location>
        <begin position="45"/>
        <end position="341"/>
    </location>
</feature>
<organism evidence="8 9">
    <name type="scientific">Pseudorhizobium endolithicum</name>
    <dbReference type="NCBI Taxonomy" id="1191678"/>
    <lineage>
        <taxon>Bacteria</taxon>
        <taxon>Pseudomonadati</taxon>
        <taxon>Pseudomonadota</taxon>
        <taxon>Alphaproteobacteria</taxon>
        <taxon>Hyphomicrobiales</taxon>
        <taxon>Rhizobiaceae</taxon>
        <taxon>Rhizobium/Agrobacterium group</taxon>
        <taxon>Pseudorhizobium</taxon>
    </lineage>
</organism>
<dbReference type="InterPro" id="IPR036188">
    <property type="entry name" value="FAD/NAD-bd_sf"/>
</dbReference>
<reference evidence="8 9" key="1">
    <citation type="submission" date="2020-11" db="EMBL/GenBank/DDBJ databases">
        <authorList>
            <person name="Lassalle F."/>
        </authorList>
    </citation>
    <scope>NUCLEOTIDE SEQUENCE [LARGE SCALE GENOMIC DNA]</scope>
    <source>
        <strain evidence="8 9">JC140</strain>
    </source>
</reference>
<dbReference type="InterPro" id="IPR028202">
    <property type="entry name" value="Reductase_C"/>
</dbReference>
<dbReference type="PANTHER" id="PTHR43557:SF2">
    <property type="entry name" value="RIESKE DOMAIN-CONTAINING PROTEIN-RELATED"/>
    <property type="match status" value="1"/>
</dbReference>
<dbReference type="EMBL" id="CABFWF030000006">
    <property type="protein sequence ID" value="CAD7026779.1"/>
    <property type="molecule type" value="Genomic_DNA"/>
</dbReference>
<dbReference type="Pfam" id="PF07992">
    <property type="entry name" value="Pyr_redox_2"/>
    <property type="match status" value="1"/>
</dbReference>
<dbReference type="InterPro" id="IPR016156">
    <property type="entry name" value="FAD/NAD-linked_Rdtase_dimer_sf"/>
</dbReference>
<evidence type="ECO:0000256" key="1">
    <source>
        <dbReference type="ARBA" id="ARBA00001974"/>
    </source>
</evidence>
<accession>A0ABM8PFD9</accession>
<feature type="region of interest" description="Disordered" evidence="5">
    <location>
        <begin position="1"/>
        <end position="27"/>
    </location>
</feature>
<dbReference type="Gene3D" id="3.30.390.30">
    <property type="match status" value="1"/>
</dbReference>
<dbReference type="Gene3D" id="3.50.50.60">
    <property type="entry name" value="FAD/NAD(P)-binding domain"/>
    <property type="match status" value="2"/>
</dbReference>
<evidence type="ECO:0000259" key="6">
    <source>
        <dbReference type="Pfam" id="PF07992"/>
    </source>
</evidence>
<keyword evidence="2" id="KW-0285">Flavoprotein</keyword>
<dbReference type="SUPFAM" id="SSF51905">
    <property type="entry name" value="FAD/NAD(P)-binding domain"/>
    <property type="match status" value="2"/>
</dbReference>
<evidence type="ECO:0000256" key="3">
    <source>
        <dbReference type="ARBA" id="ARBA00022827"/>
    </source>
</evidence>
<evidence type="ECO:0000256" key="4">
    <source>
        <dbReference type="ARBA" id="ARBA00023002"/>
    </source>
</evidence>
<keyword evidence="4" id="KW-0560">Oxidoreductase</keyword>
<dbReference type="InterPro" id="IPR050446">
    <property type="entry name" value="FAD-oxidoreductase/Apoptosis"/>
</dbReference>
<proteinExistence type="predicted"/>
<dbReference type="SUPFAM" id="SSF55424">
    <property type="entry name" value="FAD/NAD-linked reductases, dimerisation (C-terminal) domain"/>
    <property type="match status" value="1"/>
</dbReference>
<dbReference type="PANTHER" id="PTHR43557">
    <property type="entry name" value="APOPTOSIS-INDUCING FACTOR 1"/>
    <property type="match status" value="1"/>
</dbReference>
<evidence type="ECO:0000313" key="9">
    <source>
        <dbReference type="Proteomes" id="UP000606921"/>
    </source>
</evidence>
<feature type="domain" description="Reductase C-terminal" evidence="7">
    <location>
        <begin position="360"/>
        <end position="427"/>
    </location>
</feature>